<evidence type="ECO:0000313" key="6">
    <source>
        <dbReference type="Proteomes" id="UP000054516"/>
    </source>
</evidence>
<feature type="repeat" description="ANK" evidence="2">
    <location>
        <begin position="1141"/>
        <end position="1173"/>
    </location>
</feature>
<name>A0A1S7UNL0_ROSNE</name>
<dbReference type="Proteomes" id="UP000054516">
    <property type="component" value="Unassembled WGS sequence"/>
</dbReference>
<dbReference type="OrthoDB" id="7464126at2759"/>
<evidence type="ECO:0000259" key="4">
    <source>
        <dbReference type="Pfam" id="PF24883"/>
    </source>
</evidence>
<dbReference type="OMA" id="CHCTIAN"/>
<evidence type="ECO:0000256" key="1">
    <source>
        <dbReference type="ARBA" id="ARBA00022737"/>
    </source>
</evidence>
<dbReference type="Pfam" id="PF00023">
    <property type="entry name" value="Ank"/>
    <property type="match status" value="1"/>
</dbReference>
<dbReference type="Gene3D" id="3.40.50.1820">
    <property type="entry name" value="alpha/beta hydrolase"/>
    <property type="match status" value="1"/>
</dbReference>
<keyword evidence="6" id="KW-1185">Reference proteome</keyword>
<dbReference type="InterPro" id="IPR036770">
    <property type="entry name" value="Ankyrin_rpt-contain_sf"/>
</dbReference>
<dbReference type="Pfam" id="PF12796">
    <property type="entry name" value="Ank_2"/>
    <property type="match status" value="1"/>
</dbReference>
<feature type="region of interest" description="Disordered" evidence="3">
    <location>
        <begin position="70"/>
        <end position="98"/>
    </location>
</feature>
<reference evidence="5" key="1">
    <citation type="submission" date="2016-03" db="EMBL/GenBank/DDBJ databases">
        <title>Draft genome sequence of Rosellinia necatrix.</title>
        <authorList>
            <person name="Kanematsu S."/>
        </authorList>
    </citation>
    <scope>NUCLEOTIDE SEQUENCE [LARGE SCALE GENOMIC DNA]</scope>
    <source>
        <strain evidence="5">W97</strain>
    </source>
</reference>
<dbReference type="InterPro" id="IPR029058">
    <property type="entry name" value="AB_hydrolase_fold"/>
</dbReference>
<organism evidence="5">
    <name type="scientific">Rosellinia necatrix</name>
    <name type="common">White root-rot fungus</name>
    <dbReference type="NCBI Taxonomy" id="77044"/>
    <lineage>
        <taxon>Eukaryota</taxon>
        <taxon>Fungi</taxon>
        <taxon>Dikarya</taxon>
        <taxon>Ascomycota</taxon>
        <taxon>Pezizomycotina</taxon>
        <taxon>Sordariomycetes</taxon>
        <taxon>Xylariomycetidae</taxon>
        <taxon>Xylariales</taxon>
        <taxon>Xylariaceae</taxon>
        <taxon>Rosellinia</taxon>
    </lineage>
</organism>
<dbReference type="SMART" id="SM00248">
    <property type="entry name" value="ANK"/>
    <property type="match status" value="3"/>
</dbReference>
<dbReference type="Gene3D" id="1.25.40.20">
    <property type="entry name" value="Ankyrin repeat-containing domain"/>
    <property type="match status" value="1"/>
</dbReference>
<dbReference type="InterPro" id="IPR027417">
    <property type="entry name" value="P-loop_NTPase"/>
</dbReference>
<dbReference type="PANTHER" id="PTHR10039:SF5">
    <property type="entry name" value="NACHT DOMAIN-CONTAINING PROTEIN"/>
    <property type="match status" value="1"/>
</dbReference>
<feature type="compositionally biased region" description="Polar residues" evidence="3">
    <location>
        <begin position="77"/>
        <end position="93"/>
    </location>
</feature>
<dbReference type="Pfam" id="PF24883">
    <property type="entry name" value="NPHP3_N"/>
    <property type="match status" value="1"/>
</dbReference>
<evidence type="ECO:0000256" key="2">
    <source>
        <dbReference type="PROSITE-ProRule" id="PRU00023"/>
    </source>
</evidence>
<feature type="region of interest" description="Disordered" evidence="3">
    <location>
        <begin position="1274"/>
        <end position="1320"/>
    </location>
</feature>
<dbReference type="PROSITE" id="PS50088">
    <property type="entry name" value="ANK_REPEAT"/>
    <property type="match status" value="3"/>
</dbReference>
<dbReference type="InterPro" id="IPR056884">
    <property type="entry name" value="NPHP3-like_N"/>
</dbReference>
<dbReference type="PROSITE" id="PS50297">
    <property type="entry name" value="ANK_REP_REGION"/>
    <property type="match status" value="2"/>
</dbReference>
<keyword evidence="1" id="KW-0677">Repeat</keyword>
<dbReference type="SUPFAM" id="SSF52540">
    <property type="entry name" value="P-loop containing nucleoside triphosphate hydrolases"/>
    <property type="match status" value="1"/>
</dbReference>
<feature type="repeat" description="ANK" evidence="2">
    <location>
        <begin position="1174"/>
        <end position="1208"/>
    </location>
</feature>
<dbReference type="SUPFAM" id="SSF48403">
    <property type="entry name" value="Ankyrin repeat"/>
    <property type="match status" value="1"/>
</dbReference>
<dbReference type="PANTHER" id="PTHR10039">
    <property type="entry name" value="AMELOGENIN"/>
    <property type="match status" value="1"/>
</dbReference>
<accession>A0A1S7UNL0</accession>
<dbReference type="InterPro" id="IPR002110">
    <property type="entry name" value="Ankyrin_rpt"/>
</dbReference>
<dbReference type="EMBL" id="DF977484">
    <property type="protein sequence ID" value="GAP85018.2"/>
    <property type="molecule type" value="Genomic_DNA"/>
</dbReference>
<feature type="domain" description="Nephrocystin 3-like N-terminal" evidence="4">
    <location>
        <begin position="412"/>
        <end position="585"/>
    </location>
</feature>
<protein>
    <recommendedName>
        <fullName evidence="4">Nephrocystin 3-like N-terminal domain-containing protein</fullName>
    </recommendedName>
</protein>
<gene>
    <name evidence="5" type="ORF">SAMD00023353_3900570</name>
</gene>
<evidence type="ECO:0000313" key="5">
    <source>
        <dbReference type="EMBL" id="GAP85018.2"/>
    </source>
</evidence>
<keyword evidence="2" id="KW-0040">ANK repeat</keyword>
<evidence type="ECO:0000256" key="3">
    <source>
        <dbReference type="SAM" id="MobiDB-lite"/>
    </source>
</evidence>
<dbReference type="SUPFAM" id="SSF53474">
    <property type="entry name" value="alpha/beta-Hydrolases"/>
    <property type="match status" value="1"/>
</dbReference>
<feature type="compositionally biased region" description="Polar residues" evidence="3">
    <location>
        <begin position="1287"/>
        <end position="1297"/>
    </location>
</feature>
<feature type="repeat" description="ANK" evidence="2">
    <location>
        <begin position="1209"/>
        <end position="1242"/>
    </location>
</feature>
<proteinExistence type="predicted"/>
<feature type="compositionally biased region" description="Basic and acidic residues" evidence="3">
    <location>
        <begin position="1300"/>
        <end position="1312"/>
    </location>
</feature>
<dbReference type="Gene3D" id="3.40.50.300">
    <property type="entry name" value="P-loop containing nucleotide triphosphate hydrolases"/>
    <property type="match status" value="1"/>
</dbReference>
<sequence>MTSGMIYDVGLSIVYEPGGREALVDIVFVHGLQGHPWKTWACKAKRREASLPSYVTLEKRKWQARFKRSTSFRKGAGQSSKDSLQPKSVTSETSKGDPASPVDYVFWPRDLLPGECPEARIMTWGYDSKVTKYVASSTNKNSLYSYGKDLLFALRRDRPFKRPLILIAHSLGGIVVKEMLANADASVVAEAQDIAKSTAAVVFMGTPHRGSQDLSGIGEVVRKIASFSLMDTNPAALDTLGLKNTDLERNQEAFSRLWQQYNFRVKTFQEGFALTGVNIGHLNEKVVPNYSSIIGDARECAETLEANHMEMCRFSGIDDPKYRKVAMEIRGIYDSAINLASPITPITSAGQPRTEFECLEAQDKHIFNNISYQGLKDSEFDLKAQNCLCGLRYSGMEAREHLINSPAQNHVWVLKHPTYIEWLNRKDVENSHGLIWIKGKPGSGKSTIMKEAFRRVSATKAATTRVAAFFFSSESSAFERSPLALFQSLLFQLLQKCPNQLASLTKLHDDRNVETDNQISWYEEELRSFFRSMVTAPGPQEWVIFIDAIDECQQDAMRNLIYYLRQLTTSAYKSGAKLNVCVSSRHFPSVSVSRCPEIVVEDFNKPDIAEYVKLQLSQALVNASELEGLTQLEHAIVEKSSGIFLWVVLVLGMFLKLLDEGRGVRFLTTKLDLVPEALESLFIQLLLIGDEIERRTVLRFFQWVILGTTTLRLREWHHILAFIRPRTPPRSLKEWQNSEDYIENDEQLVRQIRNLSRGLVEVKQSVELSTRGPFYDAASVGAGAGSLDGEIGESRVVEVIHESVRDFFLRRNGFAALMESIPASLCVGIGHISIMETCLNYLDISELDELVQARISAARPPSPRAEMAARVYPFGHRRTASVTSFGSAASCSQPRGLVQAFKAPTPTLEPRGLTHALLRGFEGDGNGASSANSPDAYVEEAISRLVADSVEYEILSENRPPSQPSTTGKSRALDSYPALLSYATIMFFTHADLAERLGADPSTIVRQLQHGTLWRRFITLHEGFLPTANLMEFCVDENLGSWVRQLLKEERDPSALFCIAAERSKDRVLRAIMRHEVDSACTKAQPNRRTSGLLFDIIQADRATELENLLPLYWKYLDQLISDGEITTQDVNCLVNAQSLAGQTALHIVVGKSRQDTVTELLRRGAKANTPNWNGRTPLHIACFTYWPSHQNIKALLQDYQGINVKDSAGRTPLHYACRFSDNVAVVAELLRHGADVDMPDDYGQTPLVLARQVADCSPRPPAVAEELLRWGAKSPPQVCDNPRENAGSSNTISHGQTEGYEKRNIDNEHSEPALQDYPA</sequence>